<dbReference type="STRING" id="670580.A0A1X6MUK6"/>
<dbReference type="SUPFAM" id="SSF49899">
    <property type="entry name" value="Concanavalin A-like lectins/glucanases"/>
    <property type="match status" value="1"/>
</dbReference>
<keyword evidence="3" id="KW-0378">Hydrolase</keyword>
<dbReference type="PANTHER" id="PTHR10963:SF24">
    <property type="entry name" value="GLYCOSIDASE C21B10.07-RELATED"/>
    <property type="match status" value="1"/>
</dbReference>
<dbReference type="InterPro" id="IPR000757">
    <property type="entry name" value="Beta-glucanase-like"/>
</dbReference>
<feature type="chain" id="PRO_5012236766" evidence="1">
    <location>
        <begin position="20"/>
        <end position="370"/>
    </location>
</feature>
<dbReference type="PROSITE" id="PS51762">
    <property type="entry name" value="GH16_2"/>
    <property type="match status" value="1"/>
</dbReference>
<accession>A0A1X6MUK6</accession>
<dbReference type="GO" id="GO:0009251">
    <property type="term" value="P:glucan catabolic process"/>
    <property type="evidence" value="ECO:0007669"/>
    <property type="project" value="TreeGrafter"/>
</dbReference>
<keyword evidence="1" id="KW-0732">Signal</keyword>
<proteinExistence type="predicted"/>
<evidence type="ECO:0000313" key="3">
    <source>
        <dbReference type="EMBL" id="OSX60064.1"/>
    </source>
</evidence>
<feature type="signal peptide" evidence="1">
    <location>
        <begin position="1"/>
        <end position="19"/>
    </location>
</feature>
<dbReference type="OrthoDB" id="192832at2759"/>
<feature type="domain" description="GH16" evidence="2">
    <location>
        <begin position="37"/>
        <end position="288"/>
    </location>
</feature>
<evidence type="ECO:0000313" key="4">
    <source>
        <dbReference type="Proteomes" id="UP000194127"/>
    </source>
</evidence>
<dbReference type="PANTHER" id="PTHR10963">
    <property type="entry name" value="GLYCOSYL HYDROLASE-RELATED"/>
    <property type="match status" value="1"/>
</dbReference>
<dbReference type="GO" id="GO:0004553">
    <property type="term" value="F:hydrolase activity, hydrolyzing O-glycosyl compounds"/>
    <property type="evidence" value="ECO:0007669"/>
    <property type="project" value="InterPro"/>
</dbReference>
<organism evidence="3 4">
    <name type="scientific">Postia placenta MAD-698-R-SB12</name>
    <dbReference type="NCBI Taxonomy" id="670580"/>
    <lineage>
        <taxon>Eukaryota</taxon>
        <taxon>Fungi</taxon>
        <taxon>Dikarya</taxon>
        <taxon>Basidiomycota</taxon>
        <taxon>Agaricomycotina</taxon>
        <taxon>Agaricomycetes</taxon>
        <taxon>Polyporales</taxon>
        <taxon>Adustoporiaceae</taxon>
        <taxon>Rhodonia</taxon>
    </lineage>
</organism>
<protein>
    <submittedName>
        <fullName evidence="3">Glycoside hydrolase family 16 protein</fullName>
    </submittedName>
</protein>
<dbReference type="RefSeq" id="XP_024336858.1">
    <property type="nucleotide sequence ID" value="XM_024486269.1"/>
</dbReference>
<keyword evidence="4" id="KW-1185">Reference proteome</keyword>
<sequence>MSFYRGILLTSLLVPSALAGSYSLSQSNVGSEFLSNFQWENITDPTNGRVEYVTQSTALAENLTYTSSDTFIMRADYTTTLDASGPGRKSNRIKSNTKYNTHVAVFDIRHMPQGCGTWPALWEADDTVGTSAGEVDILEGVNDVSPDSVTLHTNGTCTMPSNRTMLGTALSNDCSSSASVENGNNGCPVNAPYTSSYGTVFNTYGGGWYAVERTSEYIRVWFWSRNGTTTPSEVSSGASNINTDSWGTPIAYFPDTNCNLKDLFGNHNIIIDLTFCGSWAGEAFGPAGCPGNCTDYVNSNPSAFENAYWEFAAARVYLPSSSASNSSNATSTSNFSAASPSSTSSGSYVTQALSVPVLLSMLIGAVYIMN</sequence>
<dbReference type="Proteomes" id="UP000194127">
    <property type="component" value="Unassembled WGS sequence"/>
</dbReference>
<evidence type="ECO:0000256" key="1">
    <source>
        <dbReference type="SAM" id="SignalP"/>
    </source>
</evidence>
<dbReference type="CDD" id="cd02181">
    <property type="entry name" value="GH16_fungal_Lam16A_glucanase"/>
    <property type="match status" value="1"/>
</dbReference>
<dbReference type="GeneID" id="36331218"/>
<gene>
    <name evidence="3" type="ORF">POSPLADRAFT_1149123</name>
</gene>
<dbReference type="Pfam" id="PF26113">
    <property type="entry name" value="GH16_XgeA"/>
    <property type="match status" value="1"/>
</dbReference>
<reference evidence="3 4" key="1">
    <citation type="submission" date="2017-04" db="EMBL/GenBank/DDBJ databases">
        <title>Genome Sequence of the Model Brown-Rot Fungus Postia placenta SB12.</title>
        <authorList>
            <consortium name="DOE Joint Genome Institute"/>
            <person name="Gaskell J."/>
            <person name="Kersten P."/>
            <person name="Larrondo L.F."/>
            <person name="Canessa P."/>
            <person name="Martinez D."/>
            <person name="Hibbett D."/>
            <person name="Schmoll M."/>
            <person name="Kubicek C.P."/>
            <person name="Martinez A.T."/>
            <person name="Yadav J."/>
            <person name="Master E."/>
            <person name="Magnuson J.K."/>
            <person name="James T."/>
            <person name="Yaver D."/>
            <person name="Berka R."/>
            <person name="Labutti K."/>
            <person name="Lipzen A."/>
            <person name="Aerts A."/>
            <person name="Barry K."/>
            <person name="Henrissat B."/>
            <person name="Blanchette R."/>
            <person name="Grigoriev I."/>
            <person name="Cullen D."/>
        </authorList>
    </citation>
    <scope>NUCLEOTIDE SEQUENCE [LARGE SCALE GENOMIC DNA]</scope>
    <source>
        <strain evidence="3 4">MAD-698-R-SB12</strain>
    </source>
</reference>
<dbReference type="AlphaFoldDB" id="A0A1X6MUK6"/>
<dbReference type="EMBL" id="KZ110601">
    <property type="protein sequence ID" value="OSX60064.1"/>
    <property type="molecule type" value="Genomic_DNA"/>
</dbReference>
<dbReference type="InterPro" id="IPR050546">
    <property type="entry name" value="Glycosyl_Hydrlase_16"/>
</dbReference>
<name>A0A1X6MUK6_9APHY</name>
<dbReference type="InterPro" id="IPR013320">
    <property type="entry name" value="ConA-like_dom_sf"/>
</dbReference>
<evidence type="ECO:0000259" key="2">
    <source>
        <dbReference type="PROSITE" id="PS51762"/>
    </source>
</evidence>
<dbReference type="Gene3D" id="2.60.120.200">
    <property type="match status" value="1"/>
</dbReference>